<dbReference type="Gene3D" id="1.20.1280.50">
    <property type="match status" value="1"/>
</dbReference>
<dbReference type="InterPro" id="IPR036047">
    <property type="entry name" value="F-box-like_dom_sf"/>
</dbReference>
<dbReference type="Pfam" id="PF12937">
    <property type="entry name" value="F-box-like"/>
    <property type="match status" value="1"/>
</dbReference>
<evidence type="ECO:0000259" key="1">
    <source>
        <dbReference type="Pfam" id="PF12937"/>
    </source>
</evidence>
<dbReference type="Proteomes" id="UP001362999">
    <property type="component" value="Unassembled WGS sequence"/>
</dbReference>
<comment type="caution">
    <text evidence="2">The sequence shown here is derived from an EMBL/GenBank/DDBJ whole genome shotgun (WGS) entry which is preliminary data.</text>
</comment>
<dbReference type="AlphaFoldDB" id="A0AAW0BVC4"/>
<dbReference type="EMBL" id="JAWWNJ010000025">
    <property type="protein sequence ID" value="KAK7030529.1"/>
    <property type="molecule type" value="Genomic_DNA"/>
</dbReference>
<protein>
    <recommendedName>
        <fullName evidence="1">F-box domain-containing protein</fullName>
    </recommendedName>
</protein>
<dbReference type="InterPro" id="IPR001810">
    <property type="entry name" value="F-box_dom"/>
</dbReference>
<dbReference type="SUPFAM" id="SSF81383">
    <property type="entry name" value="F-box domain"/>
    <property type="match status" value="1"/>
</dbReference>
<feature type="domain" description="F-box" evidence="1">
    <location>
        <begin position="75"/>
        <end position="132"/>
    </location>
</feature>
<gene>
    <name evidence="2" type="ORF">R3P38DRAFT_845267</name>
</gene>
<sequence>MDPCTPKYPGAMMRDLLSQQRGRINQASKAQVLQFIADSKSNIQNLQSQIIMLSGLLRNERAVCAALQHLNAPIRTLPVELLAEIFLFMLRDGESGARDVKKNLCISDTYRVSHVCSEWRQIALATPKLWTAPIQLTCSPEHSRLGKVLRALFARSAPFPYQYLSQATSLELQSTSQY</sequence>
<evidence type="ECO:0000313" key="3">
    <source>
        <dbReference type="Proteomes" id="UP001362999"/>
    </source>
</evidence>
<evidence type="ECO:0000313" key="2">
    <source>
        <dbReference type="EMBL" id="KAK7030529.1"/>
    </source>
</evidence>
<organism evidence="2 3">
    <name type="scientific">Favolaschia claudopus</name>
    <dbReference type="NCBI Taxonomy" id="2862362"/>
    <lineage>
        <taxon>Eukaryota</taxon>
        <taxon>Fungi</taxon>
        <taxon>Dikarya</taxon>
        <taxon>Basidiomycota</taxon>
        <taxon>Agaricomycotina</taxon>
        <taxon>Agaricomycetes</taxon>
        <taxon>Agaricomycetidae</taxon>
        <taxon>Agaricales</taxon>
        <taxon>Marasmiineae</taxon>
        <taxon>Mycenaceae</taxon>
        <taxon>Favolaschia</taxon>
    </lineage>
</organism>
<name>A0AAW0BVC4_9AGAR</name>
<accession>A0AAW0BVC4</accession>
<proteinExistence type="predicted"/>
<keyword evidence="3" id="KW-1185">Reference proteome</keyword>
<reference evidence="2 3" key="1">
    <citation type="journal article" date="2024" name="J Genomics">
        <title>Draft genome sequencing and assembly of Favolaschia claudopus CIRM-BRFM 2984 isolated from oak limbs.</title>
        <authorList>
            <person name="Navarro D."/>
            <person name="Drula E."/>
            <person name="Chaduli D."/>
            <person name="Cazenave R."/>
            <person name="Ahrendt S."/>
            <person name="Wang J."/>
            <person name="Lipzen A."/>
            <person name="Daum C."/>
            <person name="Barry K."/>
            <person name="Grigoriev I.V."/>
            <person name="Favel A."/>
            <person name="Rosso M.N."/>
            <person name="Martin F."/>
        </authorList>
    </citation>
    <scope>NUCLEOTIDE SEQUENCE [LARGE SCALE GENOMIC DNA]</scope>
    <source>
        <strain evidence="2 3">CIRM-BRFM 2984</strain>
    </source>
</reference>